<sequence length="230" mass="25259">MLSLMKLEIQKIKFRWFPPSAFIIVLVIVGLSMPLYFSDAINELPEFGTYEQLFAMIGTFTRVAFVVYGGTLISRLVISEYKNKTISVLFMYPVSRKKLLSAKLLLVVLWTFSAIVVSTALITFIFLILDRQLGKIPEALTQSHLVEHAIQTVVHAAASACMCLISLFFGMRKKSVPVTIVSATIIAAIVNSNNGNFTLSSIVAVPLTLAAIGLGIAWLTISKVDQTDVV</sequence>
<evidence type="ECO:0008006" key="4">
    <source>
        <dbReference type="Google" id="ProtNLM"/>
    </source>
</evidence>
<feature type="transmembrane region" description="Helical" evidence="1">
    <location>
        <begin position="53"/>
        <end position="78"/>
    </location>
</feature>
<comment type="caution">
    <text evidence="2">The sequence shown here is derived from an EMBL/GenBank/DDBJ whole genome shotgun (WGS) entry which is preliminary data.</text>
</comment>
<feature type="transmembrane region" description="Helical" evidence="1">
    <location>
        <begin position="199"/>
        <end position="221"/>
    </location>
</feature>
<dbReference type="Pfam" id="PF12730">
    <property type="entry name" value="ABC2_membrane_4"/>
    <property type="match status" value="1"/>
</dbReference>
<keyword evidence="1" id="KW-0812">Transmembrane</keyword>
<gene>
    <name evidence="2" type="ORF">A7K91_15345</name>
</gene>
<keyword evidence="3" id="KW-1185">Reference proteome</keyword>
<keyword evidence="1" id="KW-0472">Membrane</keyword>
<feature type="transmembrane region" description="Helical" evidence="1">
    <location>
        <begin position="21"/>
        <end position="41"/>
    </location>
</feature>
<keyword evidence="1" id="KW-1133">Transmembrane helix</keyword>
<dbReference type="EMBL" id="LYPA01000078">
    <property type="protein sequence ID" value="OBR62768.1"/>
    <property type="molecule type" value="Genomic_DNA"/>
</dbReference>
<organism evidence="2 3">
    <name type="scientific">Paenibacillus oryzae</name>
    <dbReference type="NCBI Taxonomy" id="1844972"/>
    <lineage>
        <taxon>Bacteria</taxon>
        <taxon>Bacillati</taxon>
        <taxon>Bacillota</taxon>
        <taxon>Bacilli</taxon>
        <taxon>Bacillales</taxon>
        <taxon>Paenibacillaceae</taxon>
        <taxon>Paenibacillus</taxon>
    </lineage>
</organism>
<evidence type="ECO:0000313" key="2">
    <source>
        <dbReference type="EMBL" id="OBR62768.1"/>
    </source>
</evidence>
<dbReference type="AlphaFoldDB" id="A0A1A5YB23"/>
<accession>A0A1A5YB23</accession>
<protein>
    <recommendedName>
        <fullName evidence="4">ABC transporter permease</fullName>
    </recommendedName>
</protein>
<evidence type="ECO:0000313" key="3">
    <source>
        <dbReference type="Proteomes" id="UP000092024"/>
    </source>
</evidence>
<dbReference type="STRING" id="1844972.A7K91_15345"/>
<feature type="transmembrane region" description="Helical" evidence="1">
    <location>
        <begin position="149"/>
        <end position="169"/>
    </location>
</feature>
<name>A0A1A5YB23_9BACL</name>
<dbReference type="Proteomes" id="UP000092024">
    <property type="component" value="Unassembled WGS sequence"/>
</dbReference>
<evidence type="ECO:0000256" key="1">
    <source>
        <dbReference type="SAM" id="Phobius"/>
    </source>
</evidence>
<reference evidence="2 3" key="1">
    <citation type="submission" date="2016-05" db="EMBL/GenBank/DDBJ databases">
        <title>Paenibacillus oryzae. sp. nov., isolated from the rice root.</title>
        <authorList>
            <person name="Zhang J."/>
            <person name="Zhang X."/>
        </authorList>
    </citation>
    <scope>NUCLEOTIDE SEQUENCE [LARGE SCALE GENOMIC DNA]</scope>
    <source>
        <strain evidence="2 3">1DrF-4</strain>
    </source>
</reference>
<feature type="transmembrane region" description="Helical" evidence="1">
    <location>
        <begin position="99"/>
        <end position="129"/>
    </location>
</feature>
<proteinExistence type="predicted"/>
<dbReference type="RefSeq" id="WP_068686883.1">
    <property type="nucleotide sequence ID" value="NZ_LYPA01000078.1"/>
</dbReference>